<dbReference type="Gene3D" id="3.60.21.10">
    <property type="match status" value="1"/>
</dbReference>
<dbReference type="RefSeq" id="WP_154461540.1">
    <property type="nucleotide sequence ID" value="NZ_VUMM01000030.1"/>
</dbReference>
<reference evidence="1 2" key="1">
    <citation type="submission" date="2019-08" db="EMBL/GenBank/DDBJ databases">
        <title>In-depth cultivation of the pig gut microbiome towards novel bacterial diversity and tailored functional studies.</title>
        <authorList>
            <person name="Wylensek D."/>
            <person name="Hitch T.C.A."/>
            <person name="Clavel T."/>
        </authorList>
    </citation>
    <scope>NUCLEOTIDE SEQUENCE [LARGE SCALE GENOMIC DNA]</scope>
    <source>
        <strain evidence="1 2">LKV-178-WT-2G</strain>
    </source>
</reference>
<proteinExistence type="predicted"/>
<organism evidence="1 2">
    <name type="scientific">Floccifex porci</name>
    <dbReference type="NCBI Taxonomy" id="2606629"/>
    <lineage>
        <taxon>Bacteria</taxon>
        <taxon>Bacillati</taxon>
        <taxon>Bacillota</taxon>
        <taxon>Erysipelotrichia</taxon>
        <taxon>Erysipelotrichales</taxon>
        <taxon>Erysipelotrichaceae</taxon>
        <taxon>Floccifex</taxon>
    </lineage>
</organism>
<sequence length="247" mass="29227">MIYITGDTHGAFDIHKINPDEFIPGRSLTEKDYVIICGDFGCIWDGGTNDAFWLKWLASLKWNVLFIDGNHENFDVLNAYPVVDFHDGKAHRIRHNIYHLMRGEVFQLDGKSFFAFGGGYSHDYQCRVEKKSWWQDEMPTQIEVDRAHDNLKKVNYKVDYVLSHDIFKSHPLSKKFEIDMKHYDNKYLNIQNVLESLRKQLNYSCWFNGHYHVDQIHYIEDKPCITLFDKVLFLDELASEMKTFSQK</sequence>
<evidence type="ECO:0000313" key="1">
    <source>
        <dbReference type="EMBL" id="MSS02387.1"/>
    </source>
</evidence>
<comment type="caution">
    <text evidence="1">The sequence shown here is derived from an EMBL/GenBank/DDBJ whole genome shotgun (WGS) entry which is preliminary data.</text>
</comment>
<dbReference type="AlphaFoldDB" id="A0A7X2T4E1"/>
<keyword evidence="2" id="KW-1185">Reference proteome</keyword>
<evidence type="ECO:0000313" key="2">
    <source>
        <dbReference type="Proteomes" id="UP000470082"/>
    </source>
</evidence>
<evidence type="ECO:0008006" key="3">
    <source>
        <dbReference type="Google" id="ProtNLM"/>
    </source>
</evidence>
<protein>
    <recommendedName>
        <fullName evidence="3">Calcineurin-like phosphoesterase domain-containing protein</fullName>
    </recommendedName>
</protein>
<dbReference type="Proteomes" id="UP000470082">
    <property type="component" value="Unassembled WGS sequence"/>
</dbReference>
<name>A0A7X2T4E1_9FIRM</name>
<gene>
    <name evidence="1" type="ORF">FYJ50_09855</name>
</gene>
<accession>A0A7X2T4E1</accession>
<dbReference type="InterPro" id="IPR029052">
    <property type="entry name" value="Metallo-depent_PP-like"/>
</dbReference>
<dbReference type="EMBL" id="VUMM01000030">
    <property type="protein sequence ID" value="MSS02387.1"/>
    <property type="molecule type" value="Genomic_DNA"/>
</dbReference>
<dbReference type="SUPFAM" id="SSF56300">
    <property type="entry name" value="Metallo-dependent phosphatases"/>
    <property type="match status" value="1"/>
</dbReference>